<dbReference type="Proteomes" id="UP001623348">
    <property type="component" value="Unassembled WGS sequence"/>
</dbReference>
<feature type="region of interest" description="Disordered" evidence="3">
    <location>
        <begin position="399"/>
        <end position="436"/>
    </location>
</feature>
<evidence type="ECO:0000313" key="5">
    <source>
        <dbReference type="EMBL" id="GAB0200644.1"/>
    </source>
</evidence>
<dbReference type="Pfam" id="PF14529">
    <property type="entry name" value="Exo_endo_phos_2"/>
    <property type="match status" value="1"/>
</dbReference>
<name>A0ABC9XSW5_GRUJA</name>
<dbReference type="CDD" id="cd16906">
    <property type="entry name" value="YEATS_AF-9_like"/>
    <property type="match status" value="1"/>
</dbReference>
<keyword evidence="1 2" id="KW-0539">Nucleus</keyword>
<dbReference type="Pfam" id="PF03366">
    <property type="entry name" value="YEATS"/>
    <property type="match status" value="1"/>
</dbReference>
<dbReference type="GO" id="GO:0005634">
    <property type="term" value="C:nucleus"/>
    <property type="evidence" value="ECO:0007669"/>
    <property type="project" value="UniProtKB-SubCell"/>
</dbReference>
<dbReference type="InterPro" id="IPR005135">
    <property type="entry name" value="Endo/exonuclease/phosphatase"/>
</dbReference>
<dbReference type="Gene3D" id="3.60.10.10">
    <property type="entry name" value="Endonuclease/exonuclease/phosphatase"/>
    <property type="match status" value="1"/>
</dbReference>
<protein>
    <submittedName>
        <fullName evidence="5">Protein ENL</fullName>
    </submittedName>
</protein>
<evidence type="ECO:0000256" key="1">
    <source>
        <dbReference type="ARBA" id="ARBA00023242"/>
    </source>
</evidence>
<gene>
    <name evidence="5" type="ORF">GRJ2_002529900</name>
</gene>
<dbReference type="InterPro" id="IPR055129">
    <property type="entry name" value="YEATS_dom"/>
</dbReference>
<dbReference type="EMBL" id="BAAFJT010000028">
    <property type="protein sequence ID" value="GAB0200644.1"/>
    <property type="molecule type" value="Genomic_DNA"/>
</dbReference>
<dbReference type="AlphaFoldDB" id="A0ABC9XSW5"/>
<comment type="caution">
    <text evidence="5">The sequence shown here is derived from an EMBL/GenBank/DDBJ whole genome shotgun (WGS) entry which is preliminary data.</text>
</comment>
<evidence type="ECO:0000256" key="2">
    <source>
        <dbReference type="PROSITE-ProRule" id="PRU00376"/>
    </source>
</evidence>
<dbReference type="InterPro" id="IPR038704">
    <property type="entry name" value="YEAST_sf"/>
</dbReference>
<dbReference type="PANTHER" id="PTHR47827">
    <property type="entry name" value="AHD DOMAIN-CONTAINING PROTEIN"/>
    <property type="match status" value="1"/>
</dbReference>
<keyword evidence="6" id="KW-1185">Reference proteome</keyword>
<dbReference type="InterPro" id="IPR036691">
    <property type="entry name" value="Endo/exonu/phosph_ase_sf"/>
</dbReference>
<comment type="subcellular location">
    <subcellularLocation>
        <location evidence="2">Nucleus</location>
    </subcellularLocation>
</comment>
<dbReference type="PANTHER" id="PTHR47827:SF4">
    <property type="entry name" value="PROTEIN ENL"/>
    <property type="match status" value="1"/>
</dbReference>
<sequence length="436" mass="49605">MDNQCTVQVKLELGHRAQLRKKPTTEGFTHDWMVFVRGPEQCDIQHFVERVVFRLHESFPKPKRVCKEPPYKVEESGYAGFIMPIEVYFKNKEEPKKVCFTYDLFLNLEGNPPVNHLRCEKLTFNNPTKEFRRKLIRAGGVMVMPEGAETVSRPSPDYPMLPTIPLSAFSDPKKTKPSHGSKVSEKCFCVILSSLLNGLELIIMDEEPSESLWVRIKGRAGAGDIIVGVCYRPLDQGDRADEALYRQIGAASCSQALVLMGDFNHPDICWRGNAAECKQSRKFLECVDDNFLLQVIEEPTRRGAMLDLILTNKEGLVGDVKLKGSLGCSDHKMVEFRILRAVRRARSKLTTLDFRTADFGLFRDLLGRIPWDKALEGRGAQDSWLIFRGHLHQAQERCIPTKRKSSKNTQRPPWMNKELLGKNTKRKLTEGGSKGR</sequence>
<dbReference type="FunFam" id="2.60.40.1970:FF:000003">
    <property type="entry name" value="MLLT1, super elongation complex subunit"/>
    <property type="match status" value="1"/>
</dbReference>
<evidence type="ECO:0000259" key="4">
    <source>
        <dbReference type="PROSITE" id="PS51037"/>
    </source>
</evidence>
<proteinExistence type="predicted"/>
<feature type="domain" description="YEATS" evidence="4">
    <location>
        <begin position="1"/>
        <end position="138"/>
    </location>
</feature>
<dbReference type="InterPro" id="IPR052790">
    <property type="entry name" value="YEATS_domain"/>
</dbReference>
<dbReference type="PROSITE" id="PS51037">
    <property type="entry name" value="YEATS"/>
    <property type="match status" value="1"/>
</dbReference>
<dbReference type="Gene3D" id="2.60.40.1970">
    <property type="entry name" value="YEATS domain"/>
    <property type="match status" value="1"/>
</dbReference>
<evidence type="ECO:0000313" key="6">
    <source>
        <dbReference type="Proteomes" id="UP001623348"/>
    </source>
</evidence>
<dbReference type="SUPFAM" id="SSF56219">
    <property type="entry name" value="DNase I-like"/>
    <property type="match status" value="1"/>
</dbReference>
<evidence type="ECO:0000256" key="3">
    <source>
        <dbReference type="SAM" id="MobiDB-lite"/>
    </source>
</evidence>
<organism evidence="5 6">
    <name type="scientific">Grus japonensis</name>
    <name type="common">Japanese crane</name>
    <name type="synonym">Red-crowned crane</name>
    <dbReference type="NCBI Taxonomy" id="30415"/>
    <lineage>
        <taxon>Eukaryota</taxon>
        <taxon>Metazoa</taxon>
        <taxon>Chordata</taxon>
        <taxon>Craniata</taxon>
        <taxon>Vertebrata</taxon>
        <taxon>Euteleostomi</taxon>
        <taxon>Archelosauria</taxon>
        <taxon>Archosauria</taxon>
        <taxon>Dinosauria</taxon>
        <taxon>Saurischia</taxon>
        <taxon>Theropoda</taxon>
        <taxon>Coelurosauria</taxon>
        <taxon>Aves</taxon>
        <taxon>Neognathae</taxon>
        <taxon>Neoaves</taxon>
        <taxon>Gruiformes</taxon>
        <taxon>Gruidae</taxon>
        <taxon>Grus</taxon>
    </lineage>
</organism>
<accession>A0ABC9XSW5</accession>
<reference evidence="5 6" key="1">
    <citation type="submission" date="2024-06" db="EMBL/GenBank/DDBJ databases">
        <title>The draft genome of Grus japonensis, version 3.</title>
        <authorList>
            <person name="Nabeshima K."/>
            <person name="Suzuki S."/>
            <person name="Onuma M."/>
        </authorList>
    </citation>
    <scope>NUCLEOTIDE SEQUENCE [LARGE SCALE GENOMIC DNA]</scope>
    <source>
        <strain evidence="5 6">451A</strain>
    </source>
</reference>